<keyword evidence="3" id="KW-1185">Reference proteome</keyword>
<gene>
    <name evidence="2" type="ORF">A1OE_509</name>
</gene>
<keyword evidence="1" id="KW-0812">Transmembrane</keyword>
<dbReference type="HOGENOM" id="CLU_3041477_0_0_5"/>
<protein>
    <submittedName>
        <fullName evidence="2">Uncharacterized protein</fullName>
    </submittedName>
</protein>
<name>K7YMF3_9PROT</name>
<accession>K7YMF3</accession>
<reference evidence="2 3" key="1">
    <citation type="journal article" date="2012" name="Proc. Natl. Acad. Sci. U.S.A.">
        <title>Genome streamlining and chemical defense in a coral reef symbiosis.</title>
        <authorList>
            <person name="Kwan J.C."/>
            <person name="Donia M.S."/>
            <person name="Han A.W."/>
            <person name="Hirose E."/>
            <person name="Haygood M.G."/>
            <person name="Schmidt E.W."/>
        </authorList>
    </citation>
    <scope>NUCLEOTIDE SEQUENCE [LARGE SCALE GENOMIC DNA]</scope>
    <source>
        <strain evidence="2 3">L2</strain>
    </source>
</reference>
<proteinExistence type="predicted"/>
<organism evidence="2 3">
    <name type="scientific">Candidatus Endolissoclinum faulkneri L2</name>
    <dbReference type="NCBI Taxonomy" id="1193729"/>
    <lineage>
        <taxon>Bacteria</taxon>
        <taxon>Pseudomonadati</taxon>
        <taxon>Pseudomonadota</taxon>
        <taxon>Alphaproteobacteria</taxon>
        <taxon>Rhodospirillales</taxon>
        <taxon>Rhodospirillaceae</taxon>
        <taxon>Candidatus Endolissoclinum</taxon>
    </lineage>
</organism>
<dbReference type="KEGG" id="thal:A1OE_509"/>
<dbReference type="Proteomes" id="UP000010077">
    <property type="component" value="Chromosome"/>
</dbReference>
<dbReference type="AlphaFoldDB" id="K7YMF3"/>
<evidence type="ECO:0000313" key="3">
    <source>
        <dbReference type="Proteomes" id="UP000010077"/>
    </source>
</evidence>
<evidence type="ECO:0000256" key="1">
    <source>
        <dbReference type="SAM" id="Phobius"/>
    </source>
</evidence>
<dbReference type="EMBL" id="CP003539">
    <property type="protein sequence ID" value="AFX98702.1"/>
    <property type="molecule type" value="Genomic_DNA"/>
</dbReference>
<sequence length="54" mass="6364">MIIVVLVQHISNLKFVYMTLAYYNIKQSKKNISILIGLFFLSISLVKYYLNCFN</sequence>
<keyword evidence="1" id="KW-1133">Transmembrane helix</keyword>
<keyword evidence="1" id="KW-0472">Membrane</keyword>
<evidence type="ECO:0000313" key="2">
    <source>
        <dbReference type="EMBL" id="AFX98702.1"/>
    </source>
</evidence>
<feature type="transmembrane region" description="Helical" evidence="1">
    <location>
        <begin position="32"/>
        <end position="50"/>
    </location>
</feature>